<dbReference type="InterPro" id="IPR001482">
    <property type="entry name" value="T2SS/T4SS_dom"/>
</dbReference>
<dbReference type="SUPFAM" id="SSF52540">
    <property type="entry name" value="P-loop containing nucleoside triphosphate hydrolases"/>
    <property type="match status" value="1"/>
</dbReference>
<keyword evidence="3" id="KW-0067">ATP-binding</keyword>
<organism evidence="5 6">
    <name type="scientific">Idiomarina piscisalsi</name>
    <dbReference type="NCBI Taxonomy" id="1096243"/>
    <lineage>
        <taxon>Bacteria</taxon>
        <taxon>Pseudomonadati</taxon>
        <taxon>Pseudomonadota</taxon>
        <taxon>Gammaproteobacteria</taxon>
        <taxon>Alteromonadales</taxon>
        <taxon>Idiomarinaceae</taxon>
        <taxon>Idiomarina</taxon>
    </lineage>
</organism>
<dbReference type="PANTHER" id="PTHR30258">
    <property type="entry name" value="TYPE II SECRETION SYSTEM PROTEIN GSPE-RELATED"/>
    <property type="match status" value="1"/>
</dbReference>
<reference evidence="5 6" key="1">
    <citation type="journal article" date="2011" name="Front. Microbiol.">
        <title>Genomic signatures of strain selection and enhancement in Bacillus atrophaeus var. globigii, a historical biowarfare simulant.</title>
        <authorList>
            <person name="Gibbons H.S."/>
            <person name="Broomall S.M."/>
            <person name="McNew L.A."/>
            <person name="Daligault H."/>
            <person name="Chapman C."/>
            <person name="Bruce D."/>
            <person name="Karavis M."/>
            <person name="Krepps M."/>
            <person name="McGregor P.A."/>
            <person name="Hong C."/>
            <person name="Park K.H."/>
            <person name="Akmal A."/>
            <person name="Feldman A."/>
            <person name="Lin J.S."/>
            <person name="Chang W.E."/>
            <person name="Higgs B.W."/>
            <person name="Demirev P."/>
            <person name="Lindquist J."/>
            <person name="Liem A."/>
            <person name="Fochler E."/>
            <person name="Read T.D."/>
            <person name="Tapia R."/>
            <person name="Johnson S."/>
            <person name="Bishop-Lilly K.A."/>
            <person name="Detter C."/>
            <person name="Han C."/>
            <person name="Sozhamannan S."/>
            <person name="Rosenzweig C.N."/>
            <person name="Skowronski E.W."/>
        </authorList>
    </citation>
    <scope>NUCLEOTIDE SEQUENCE [LARGE SCALE GENOMIC DNA]</scope>
    <source>
        <strain evidence="5 6">TPS4-2</strain>
    </source>
</reference>
<evidence type="ECO:0000256" key="3">
    <source>
        <dbReference type="ARBA" id="ARBA00022840"/>
    </source>
</evidence>
<feature type="domain" description="Bacterial type II secretion system protein E" evidence="4">
    <location>
        <begin position="292"/>
        <end position="306"/>
    </location>
</feature>
<dbReference type="Proteomes" id="UP000288361">
    <property type="component" value="Unassembled WGS sequence"/>
</dbReference>
<dbReference type="Gene3D" id="3.30.450.90">
    <property type="match status" value="1"/>
</dbReference>
<dbReference type="RefSeq" id="WP_126751982.1">
    <property type="nucleotide sequence ID" value="NZ_JBHUMT010000013.1"/>
</dbReference>
<comment type="caution">
    <text evidence="5">The sequence shown here is derived from an EMBL/GenBank/DDBJ whole genome shotgun (WGS) entry which is preliminary data.</text>
</comment>
<dbReference type="PANTHER" id="PTHR30258:SF1">
    <property type="entry name" value="PROTEIN TRANSPORT PROTEIN HOFB HOMOLOG"/>
    <property type="match status" value="1"/>
</dbReference>
<evidence type="ECO:0000256" key="2">
    <source>
        <dbReference type="ARBA" id="ARBA00022741"/>
    </source>
</evidence>
<evidence type="ECO:0000259" key="4">
    <source>
        <dbReference type="PROSITE" id="PS00662"/>
    </source>
</evidence>
<dbReference type="Pfam" id="PF00437">
    <property type="entry name" value="T2SSE"/>
    <property type="match status" value="1"/>
</dbReference>
<dbReference type="GO" id="GO:0005524">
    <property type="term" value="F:ATP binding"/>
    <property type="evidence" value="ECO:0007669"/>
    <property type="project" value="UniProtKB-KW"/>
</dbReference>
<dbReference type="AlphaFoldDB" id="A0A432YU49"/>
<dbReference type="GO" id="GO:0016887">
    <property type="term" value="F:ATP hydrolysis activity"/>
    <property type="evidence" value="ECO:0007669"/>
    <property type="project" value="TreeGrafter"/>
</dbReference>
<proteinExistence type="inferred from homology"/>
<gene>
    <name evidence="5" type="ORF">CWI73_06135</name>
</gene>
<dbReference type="PROSITE" id="PS00662">
    <property type="entry name" value="T2SP_E"/>
    <property type="match status" value="1"/>
</dbReference>
<dbReference type="CDD" id="cd01129">
    <property type="entry name" value="PulE-GspE-like"/>
    <property type="match status" value="1"/>
</dbReference>
<accession>A0A432YU49</accession>
<evidence type="ECO:0000256" key="1">
    <source>
        <dbReference type="ARBA" id="ARBA00006611"/>
    </source>
</evidence>
<evidence type="ECO:0000313" key="6">
    <source>
        <dbReference type="Proteomes" id="UP000288361"/>
    </source>
</evidence>
<dbReference type="InterPro" id="IPR003593">
    <property type="entry name" value="AAA+_ATPase"/>
</dbReference>
<dbReference type="GO" id="GO:0005886">
    <property type="term" value="C:plasma membrane"/>
    <property type="evidence" value="ECO:0007669"/>
    <property type="project" value="TreeGrafter"/>
</dbReference>
<dbReference type="Gene3D" id="3.40.50.300">
    <property type="entry name" value="P-loop containing nucleotide triphosphate hydrolases"/>
    <property type="match status" value="1"/>
</dbReference>
<keyword evidence="2" id="KW-0547">Nucleotide-binding</keyword>
<name>A0A432YU49_9GAMM</name>
<dbReference type="InterPro" id="IPR027417">
    <property type="entry name" value="P-loop_NTPase"/>
</dbReference>
<dbReference type="EMBL" id="PIQA01000003">
    <property type="protein sequence ID" value="RUO66852.1"/>
    <property type="molecule type" value="Genomic_DNA"/>
</dbReference>
<evidence type="ECO:0000313" key="5">
    <source>
        <dbReference type="EMBL" id="RUO66852.1"/>
    </source>
</evidence>
<dbReference type="SMART" id="SM00382">
    <property type="entry name" value="AAA"/>
    <property type="match status" value="1"/>
</dbReference>
<protein>
    <submittedName>
        <fullName evidence="5">Type II secretion protein ATPase</fullName>
    </submittedName>
</protein>
<comment type="similarity">
    <text evidence="1">Belongs to the GSP E family.</text>
</comment>
<sequence>MSYVATCLTAEIDIALLANSELTETNQNEGFLKQHGLTRLAEEEQWILVSQDPQCKPVEPVLLSLFSDKKVLVVRNSHPLSGYKPLQNSAVDYVEQLLCECALNGGSDIHIEPYQSSYRVRTRSGGDLDTKDALQVSFAKQVIARIKVLADLDLTEQPIPQDGRLTVAHKATHQNFEFRLNCCSALGGEKLVLRCLKSSEHILPLADTGLLECQYQCFEQALSKTQGLIIVTGPTGSGKTSTLYSALQSINVQKLNVCTVEDPIEAPLAGCTQLMVNERKGLSFASLLRALLRQDPDVIMIGEIRDAETAKIALQAAQTGHLVLTTMHTNGSLETLARLKSLGVNPLDIASALTLIVSQRLLPAFDNNFQPHRQAIFEVLPWGQEASPLLNSRASGTDKANYLEHLKLPTFEQARAYYERHKVSIND</sequence>